<dbReference type="PANTHER" id="PTHR41913:SF1">
    <property type="entry name" value="DUF1684 DOMAIN-CONTAINING PROTEIN"/>
    <property type="match status" value="1"/>
</dbReference>
<sequence length="224" mass="26177">MNSTTFTTRFISMKYRLLLIIILVIACGRGKKYHDKKEHISERSLTAQEIIDFQADLNTTFKNPKTSPLPDRYRKDFEGLNFFDVDTTYVVKARFERTPDAVPFLLATTTDEKTEEVLYGIAHFELNGKEHQLEIYQTPSLLSQEKYKDYLFLPFLDETNGLETYGGGRYIDLTIPKEDTILIDFNKAYNPYCVYNKKYSCPLVPRQNYLRTRIEAGVKDFIKD</sequence>
<evidence type="ECO:0008006" key="3">
    <source>
        <dbReference type="Google" id="ProtNLM"/>
    </source>
</evidence>
<evidence type="ECO:0000313" key="2">
    <source>
        <dbReference type="Proteomes" id="UP000219048"/>
    </source>
</evidence>
<dbReference type="AlphaFoldDB" id="A0A285MSL3"/>
<reference evidence="2" key="1">
    <citation type="submission" date="2017-09" db="EMBL/GenBank/DDBJ databases">
        <authorList>
            <person name="Varghese N."/>
            <person name="Submissions S."/>
        </authorList>
    </citation>
    <scope>NUCLEOTIDE SEQUENCE [LARGE SCALE GENOMIC DNA]</scope>
    <source>
        <strain evidence="2">DSM 25885</strain>
    </source>
</reference>
<evidence type="ECO:0000313" key="1">
    <source>
        <dbReference type="EMBL" id="SNZ00199.1"/>
    </source>
</evidence>
<dbReference type="PANTHER" id="PTHR41913">
    <property type="entry name" value="DUF1684 DOMAIN-CONTAINING PROTEIN"/>
    <property type="match status" value="1"/>
</dbReference>
<organism evidence="1 2">
    <name type="scientific">Flagellimonas pacifica</name>
    <dbReference type="NCBI Taxonomy" id="1247520"/>
    <lineage>
        <taxon>Bacteria</taxon>
        <taxon>Pseudomonadati</taxon>
        <taxon>Bacteroidota</taxon>
        <taxon>Flavobacteriia</taxon>
        <taxon>Flavobacteriales</taxon>
        <taxon>Flavobacteriaceae</taxon>
        <taxon>Flagellimonas</taxon>
    </lineage>
</organism>
<keyword evidence="2" id="KW-1185">Reference proteome</keyword>
<gene>
    <name evidence="1" type="ORF">SAMN06265377_2019</name>
</gene>
<protein>
    <recommendedName>
        <fullName evidence="3">DUF1684 domain-containing protein</fullName>
    </recommendedName>
</protein>
<dbReference type="EMBL" id="OBEH01000003">
    <property type="protein sequence ID" value="SNZ00199.1"/>
    <property type="molecule type" value="Genomic_DNA"/>
</dbReference>
<dbReference type="Pfam" id="PF07920">
    <property type="entry name" value="DUF1684"/>
    <property type="match status" value="1"/>
</dbReference>
<name>A0A285MSL3_9FLAO</name>
<dbReference type="Proteomes" id="UP000219048">
    <property type="component" value="Unassembled WGS sequence"/>
</dbReference>
<dbReference type="InterPro" id="IPR012467">
    <property type="entry name" value="DUF1684"/>
</dbReference>
<proteinExistence type="predicted"/>
<accession>A0A285MSL3</accession>